<dbReference type="PANTHER" id="PTHR37743">
    <property type="entry name" value="ARM REPEAT SUPERFAMILY PROTEIN"/>
    <property type="match status" value="1"/>
</dbReference>
<organism evidence="2">
    <name type="scientific">Brassica oleracea</name>
    <name type="common">Wild cabbage</name>
    <dbReference type="NCBI Taxonomy" id="3712"/>
    <lineage>
        <taxon>Eukaryota</taxon>
        <taxon>Viridiplantae</taxon>
        <taxon>Streptophyta</taxon>
        <taxon>Embryophyta</taxon>
        <taxon>Tracheophyta</taxon>
        <taxon>Spermatophyta</taxon>
        <taxon>Magnoliopsida</taxon>
        <taxon>eudicotyledons</taxon>
        <taxon>Gunneridae</taxon>
        <taxon>Pentapetalae</taxon>
        <taxon>rosids</taxon>
        <taxon>malvids</taxon>
        <taxon>Brassicales</taxon>
        <taxon>Brassicaceae</taxon>
        <taxon>Brassiceae</taxon>
        <taxon>Brassica</taxon>
    </lineage>
</organism>
<dbReference type="AlphaFoldDB" id="A0A3P6CGB0"/>
<feature type="transmembrane region" description="Helical" evidence="1">
    <location>
        <begin position="52"/>
        <end position="71"/>
    </location>
</feature>
<evidence type="ECO:0000256" key="1">
    <source>
        <dbReference type="SAM" id="Phobius"/>
    </source>
</evidence>
<proteinExistence type="predicted"/>
<gene>
    <name evidence="2" type="ORF">BOLC4T25036H</name>
</gene>
<dbReference type="EMBL" id="LR031873">
    <property type="protein sequence ID" value="VDD09585.1"/>
    <property type="molecule type" value="Genomic_DNA"/>
</dbReference>
<keyword evidence="1" id="KW-0812">Transmembrane</keyword>
<name>A0A3P6CGB0_BRAOL</name>
<accession>A0A3P6CGB0</accession>
<protein>
    <submittedName>
        <fullName evidence="2">Uncharacterized protein</fullName>
    </submittedName>
</protein>
<reference evidence="2" key="1">
    <citation type="submission" date="2018-11" db="EMBL/GenBank/DDBJ databases">
        <authorList>
            <consortium name="Genoscope - CEA"/>
            <person name="William W."/>
        </authorList>
    </citation>
    <scope>NUCLEOTIDE SEQUENCE</scope>
</reference>
<keyword evidence="1" id="KW-0472">Membrane</keyword>
<sequence>MSYLDGQTNEYFSSKSSSAFHSLKVHLTAYTHFRFACIQVLFSAMYHLKSTLLPFASSFFFFFFPFASYLLKLASRFLEQGSEKLAGAKLMASLMEILSKALSDPSQNVREVCDELLACITPT</sequence>
<evidence type="ECO:0000313" key="2">
    <source>
        <dbReference type="EMBL" id="VDD09585.1"/>
    </source>
</evidence>
<keyword evidence="1" id="KW-1133">Transmembrane helix</keyword>
<dbReference type="PANTHER" id="PTHR37743:SF1">
    <property type="entry name" value="ARM REPEAT SUPERFAMILY PROTEIN"/>
    <property type="match status" value="1"/>
</dbReference>